<evidence type="ECO:0008006" key="3">
    <source>
        <dbReference type="Google" id="ProtNLM"/>
    </source>
</evidence>
<dbReference type="InterPro" id="IPR036380">
    <property type="entry name" value="Isochorismatase-like_sf"/>
</dbReference>
<dbReference type="Gene3D" id="3.40.50.850">
    <property type="entry name" value="Isochorismatase-like"/>
    <property type="match status" value="1"/>
</dbReference>
<dbReference type="Proteomes" id="UP000191285">
    <property type="component" value="Unassembled WGS sequence"/>
</dbReference>
<dbReference type="STRING" id="303698.A0A1V6TLF4"/>
<dbReference type="SUPFAM" id="SSF52499">
    <property type="entry name" value="Isochorismatase-like hydrolases"/>
    <property type="match status" value="1"/>
</dbReference>
<keyword evidence="2" id="KW-1185">Reference proteome</keyword>
<gene>
    <name evidence="1" type="ORF">PENSTE_c005G04965</name>
</gene>
<sequence>MTRLVTEARKLGIPIFYGLHQPYKEGNYYGWKHLTKSHHRIKRLEAFQEGSWGSEIYTSLLPDTGSGDVVVSRHWNSRGYRVTLIKDATAGFSKQLKDAATDLVWPTLVEDVLTVDQWTSLQKKKDASL</sequence>
<dbReference type="EMBL" id="MLKD01000005">
    <property type="protein sequence ID" value="OQE26814.1"/>
    <property type="molecule type" value="Genomic_DNA"/>
</dbReference>
<dbReference type="AlphaFoldDB" id="A0A1V6TLF4"/>
<organism evidence="1 2">
    <name type="scientific">Penicillium steckii</name>
    <dbReference type="NCBI Taxonomy" id="303698"/>
    <lineage>
        <taxon>Eukaryota</taxon>
        <taxon>Fungi</taxon>
        <taxon>Dikarya</taxon>
        <taxon>Ascomycota</taxon>
        <taxon>Pezizomycotina</taxon>
        <taxon>Eurotiomycetes</taxon>
        <taxon>Eurotiomycetidae</taxon>
        <taxon>Eurotiales</taxon>
        <taxon>Aspergillaceae</taxon>
        <taxon>Penicillium</taxon>
    </lineage>
</organism>
<accession>A0A1V6TLF4</accession>
<comment type="caution">
    <text evidence="1">The sequence shown here is derived from an EMBL/GenBank/DDBJ whole genome shotgun (WGS) entry which is preliminary data.</text>
</comment>
<name>A0A1V6TLF4_9EURO</name>
<dbReference type="OrthoDB" id="167809at2759"/>
<proteinExistence type="predicted"/>
<evidence type="ECO:0000313" key="1">
    <source>
        <dbReference type="EMBL" id="OQE26814.1"/>
    </source>
</evidence>
<evidence type="ECO:0000313" key="2">
    <source>
        <dbReference type="Proteomes" id="UP000191285"/>
    </source>
</evidence>
<reference evidence="2" key="1">
    <citation type="journal article" date="2017" name="Nat. Microbiol.">
        <title>Global analysis of biosynthetic gene clusters reveals vast potential of secondary metabolite production in Penicillium species.</title>
        <authorList>
            <person name="Nielsen J.C."/>
            <person name="Grijseels S."/>
            <person name="Prigent S."/>
            <person name="Ji B."/>
            <person name="Dainat J."/>
            <person name="Nielsen K.F."/>
            <person name="Frisvad J.C."/>
            <person name="Workman M."/>
            <person name="Nielsen J."/>
        </authorList>
    </citation>
    <scope>NUCLEOTIDE SEQUENCE [LARGE SCALE GENOMIC DNA]</scope>
    <source>
        <strain evidence="2">IBT 24891</strain>
    </source>
</reference>
<protein>
    <recommendedName>
        <fullName evidence="3">Isochorismatase-like domain-containing protein</fullName>
    </recommendedName>
</protein>